<sequence>MGVGVDRGAGPVGLPVGARARRAAGRGPRERAVAGAAGRRPRAPGVSGAARALEGPRARFPEVWEQEVAEVESAAREVPCGPRAGAVAASRCRRAAAGRTGAAR</sequence>
<comment type="caution">
    <text evidence="2">The sequence shown here is derived from an EMBL/GenBank/DDBJ whole genome shotgun (WGS) entry which is preliminary data.</text>
</comment>
<proteinExistence type="predicted"/>
<feature type="compositionally biased region" description="Low complexity" evidence="1">
    <location>
        <begin position="33"/>
        <end position="52"/>
    </location>
</feature>
<accession>A0ABS2RZV3</accession>
<feature type="compositionally biased region" description="Gly residues" evidence="1">
    <location>
        <begin position="1"/>
        <end position="11"/>
    </location>
</feature>
<evidence type="ECO:0000313" key="2">
    <source>
        <dbReference type="EMBL" id="MBM7809155.1"/>
    </source>
</evidence>
<name>A0ABS2RZV3_9PSEU</name>
<reference evidence="2 3" key="1">
    <citation type="submission" date="2021-01" db="EMBL/GenBank/DDBJ databases">
        <title>Sequencing the genomes of 1000 actinobacteria strains.</title>
        <authorList>
            <person name="Klenk H.-P."/>
        </authorList>
    </citation>
    <scope>NUCLEOTIDE SEQUENCE [LARGE SCALE GENOMIC DNA]</scope>
    <source>
        <strain evidence="2 3">DSM 44581</strain>
    </source>
</reference>
<evidence type="ECO:0000313" key="3">
    <source>
        <dbReference type="Proteomes" id="UP001195724"/>
    </source>
</evidence>
<protein>
    <submittedName>
        <fullName evidence="2">Uncharacterized protein</fullName>
    </submittedName>
</protein>
<evidence type="ECO:0000256" key="1">
    <source>
        <dbReference type="SAM" id="MobiDB-lite"/>
    </source>
</evidence>
<dbReference type="Proteomes" id="UP001195724">
    <property type="component" value="Unassembled WGS sequence"/>
</dbReference>
<organism evidence="2 3">
    <name type="scientific">Saccharothrix algeriensis</name>
    <dbReference type="NCBI Taxonomy" id="173560"/>
    <lineage>
        <taxon>Bacteria</taxon>
        <taxon>Bacillati</taxon>
        <taxon>Actinomycetota</taxon>
        <taxon>Actinomycetes</taxon>
        <taxon>Pseudonocardiales</taxon>
        <taxon>Pseudonocardiaceae</taxon>
        <taxon>Saccharothrix</taxon>
    </lineage>
</organism>
<gene>
    <name evidence="2" type="ORF">JOE68_000020</name>
</gene>
<dbReference type="EMBL" id="JAFBCL010000001">
    <property type="protein sequence ID" value="MBM7809155.1"/>
    <property type="molecule type" value="Genomic_DNA"/>
</dbReference>
<keyword evidence="3" id="KW-1185">Reference proteome</keyword>
<feature type="region of interest" description="Disordered" evidence="1">
    <location>
        <begin position="1"/>
        <end position="53"/>
    </location>
</feature>